<sequence>MDGDNDGWHQPNAVDPIPFVTTSPQGPYPCPSRPHPRHRRWLLLLPPPSSRPGRRSWPGGYVRRCSGGRGLQIRQNFIVRCHAPCRRRWPDHIACCYDLSCCF</sequence>
<dbReference type="AlphaFoldDB" id="Q10AV9"/>
<dbReference type="EMBL" id="AK111413">
    <property type="protein sequence ID" value="BAG99248.1"/>
    <property type="molecule type" value="mRNA"/>
</dbReference>
<protein>
    <submittedName>
        <fullName evidence="1">Expressed protein</fullName>
    </submittedName>
    <submittedName>
        <fullName evidence="2">cDNA clone:002-182-F10, full insert sequence</fullName>
    </submittedName>
</protein>
<dbReference type="EMBL" id="DP000009">
    <property type="protein sequence ID" value="ABF99795.1"/>
    <property type="molecule type" value="Genomic_DNA"/>
</dbReference>
<evidence type="ECO:0000313" key="2">
    <source>
        <dbReference type="EMBL" id="BAG99248.1"/>
    </source>
</evidence>
<proteinExistence type="evidence at transcript level"/>
<reference evidence="1" key="2">
    <citation type="journal article" date="2005" name="Genome Res.">
        <title>Sequence, annotation, and analysis of synteny between rice chromosome 3 and diverged grass species.</title>
        <authorList>
            <consortium name="Rice Chromosome 3 Sequencing Consortium"/>
            <person name="Buell C.R."/>
            <person name="Yuan Q."/>
            <person name="Ouyang S."/>
            <person name="Liu J."/>
            <person name="Zhu W."/>
            <person name="Wang A."/>
            <person name="Maiti R."/>
            <person name="Haas B."/>
            <person name="Wortman J."/>
            <person name="Pertea M."/>
            <person name="Jones K.M."/>
            <person name="Kim M."/>
            <person name="Overton L."/>
            <person name="Tsitrin T."/>
            <person name="Fadrosh D."/>
            <person name="Bera J."/>
            <person name="Weaver B."/>
            <person name="Jin S."/>
            <person name="Johri S."/>
            <person name="Reardon M."/>
            <person name="Webb K."/>
            <person name="Hill J."/>
            <person name="Moffat K."/>
            <person name="Tallon L."/>
            <person name="Van Aken S."/>
            <person name="Lewis M."/>
            <person name="Utterback T."/>
            <person name="Feldblyum T."/>
            <person name="Zismann V."/>
            <person name="Iobst S."/>
            <person name="Hsiao J."/>
            <person name="de Vazeille A.R."/>
            <person name="Salzberg S.L."/>
            <person name="White O."/>
            <person name="Fraser C."/>
            <person name="Yu Y."/>
            <person name="Kim H."/>
            <person name="Rambo T."/>
            <person name="Currie J."/>
            <person name="Collura K."/>
            <person name="Kernodle-Thompson S."/>
            <person name="Wei F."/>
            <person name="Kudrna K."/>
            <person name="Ammiraju J.S."/>
            <person name="Luo M."/>
            <person name="Goicoechea J.L."/>
            <person name="Wing R.A."/>
            <person name="Henry D."/>
            <person name="Oates R."/>
            <person name="Palmer M."/>
            <person name="Pries G."/>
            <person name="Saski C."/>
            <person name="Simmons J."/>
            <person name="Soderlund C."/>
            <person name="Nelson W."/>
            <person name="de la Bastide M."/>
            <person name="Spiegel L."/>
            <person name="Nascimento L."/>
            <person name="Huang E."/>
            <person name="Preston R."/>
            <person name="Zutavern T."/>
            <person name="Palmer L."/>
            <person name="O'Shaughnessy A."/>
            <person name="Dike S."/>
            <person name="McCombie W.R."/>
            <person name="Minx P."/>
            <person name="Cordum H."/>
            <person name="Wilson R."/>
            <person name="Jin W."/>
            <person name="Lee H.R."/>
            <person name="Jiang J."/>
            <person name="Jackson S."/>
        </authorList>
    </citation>
    <scope>NUCLEOTIDE SEQUENCE [LARGE SCALE GENOMIC DNA]</scope>
</reference>
<name>Q10AV9_ORYSJ</name>
<evidence type="ECO:0000313" key="1">
    <source>
        <dbReference type="EMBL" id="ABF99795.1"/>
    </source>
</evidence>
<accession>Q10AV9</accession>
<organism evidence="1">
    <name type="scientific">Oryza sativa subsp. japonica</name>
    <name type="common">Rice</name>
    <dbReference type="NCBI Taxonomy" id="39947"/>
    <lineage>
        <taxon>Eukaryota</taxon>
        <taxon>Viridiplantae</taxon>
        <taxon>Streptophyta</taxon>
        <taxon>Embryophyta</taxon>
        <taxon>Tracheophyta</taxon>
        <taxon>Spermatophyta</taxon>
        <taxon>Magnoliopsida</taxon>
        <taxon>Liliopsida</taxon>
        <taxon>Poales</taxon>
        <taxon>Poaceae</taxon>
        <taxon>BOP clade</taxon>
        <taxon>Oryzoideae</taxon>
        <taxon>Oryzeae</taxon>
        <taxon>Oryzinae</taxon>
        <taxon>Oryza</taxon>
        <taxon>Oryza sativa</taxon>
    </lineage>
</organism>
<gene>
    <name evidence="1" type="ordered locus">LOC_Os03g62290</name>
</gene>
<reference evidence="2" key="1">
    <citation type="journal article" date="2003" name="Science">
        <title>Collection, Mapping, and Annotation of Over 28,000 cDNA Clones from japonica Rice.</title>
        <authorList>
            <person name="Kikuchi S."/>
            <person name="Satoh K."/>
            <person name="Nagata T."/>
            <person name="Kawagashira N."/>
            <person name="Doi K."/>
            <person name="Kishimoto N."/>
            <person name="Yazaki J."/>
            <person name="Ishikawa M."/>
            <person name="Yamada H."/>
            <person name="Ooka H."/>
            <person name="Hotta I."/>
            <person name="Kojima K."/>
            <person name="Namiki T."/>
            <person name="Ohneda E."/>
            <person name="Yahagi W."/>
            <person name="Suzuki K."/>
            <person name="Li C."/>
            <person name="Ohtsuki K."/>
            <person name="Shishiki T."/>
            <person name="Otomo Y."/>
            <person name="Murakami K."/>
            <person name="Iida Y."/>
            <person name="Sugano S."/>
            <person name="Fujimura T."/>
            <person name="Suzuki Y."/>
            <person name="Tsunoda Y."/>
            <person name="Kurosaki T."/>
            <person name="Kodama T."/>
            <person name="Masuda H."/>
            <person name="Kobayashi M."/>
            <person name="Xie Q."/>
            <person name="Lu M."/>
            <person name="Narikawa R."/>
            <person name="Sugiyama A."/>
            <person name="Mizuno K."/>
            <person name="Yokomizo S."/>
            <person name="Niikura J."/>
            <person name="Ikeda R."/>
            <person name="Ishibiki J."/>
            <person name="Kawamata M."/>
            <person name="Yoshimura A."/>
            <person name="Miura J."/>
            <person name="Kusumegi T."/>
            <person name="Oka M."/>
            <person name="Ryu R."/>
            <person name="Ueda M."/>
            <person name="Matsubara K."/>
            <person name="Kawai J."/>
            <person name="Carninci P."/>
            <person name="Adachi J."/>
            <person name="Aizawa K."/>
            <person name="Arakawa T."/>
            <person name="Fukuda S."/>
            <person name="Hara A."/>
            <person name="Hashidume W."/>
            <person name="Hayatsu N."/>
            <person name="Imotani K."/>
            <person name="Ishii Y."/>
            <person name="Itoh M."/>
            <person name="Kagawa I."/>
            <person name="Kondo S."/>
            <person name="Konno H."/>
            <person name="Miyazaki A."/>
            <person name="Osato N."/>
            <person name="Ota Y."/>
            <person name="Saito R."/>
            <person name="Sasaki D."/>
            <person name="Sato K."/>
            <person name="Shibata K."/>
            <person name="Shinagawa A."/>
            <person name="Shiraki T."/>
            <person name="Yoshino M."/>
            <person name="Hayashizaki Y."/>
        </authorList>
    </citation>
    <scope>NUCLEOTIDE SEQUENCE</scope>
</reference>
<reference evidence="1" key="3">
    <citation type="submission" date="2006-06" db="EMBL/GenBank/DDBJ databases">
        <authorList>
            <person name="Buell R."/>
            <person name="Wing R.A."/>
            <person name="McCombie W.A."/>
            <person name="Ouyang S."/>
        </authorList>
    </citation>
    <scope>NUCLEOTIDE SEQUENCE</scope>
</reference>